<sequence length="134" mass="15522">MYHSEKLAIVFGMINLLLEKTIRIRQNLRICGDCHVFAKLLAKMECRSIVIRDPIRYTIIFVMEFVPVGIIAQYQLAFMMNQPVITILNSRYGYYGAQNVVIEQSLLQTVRMTKHHHLTTFLSKHHLLGSTKDA</sequence>
<proteinExistence type="inferred from homology"/>
<evidence type="ECO:0000313" key="4">
    <source>
        <dbReference type="Proteomes" id="UP001642360"/>
    </source>
</evidence>
<dbReference type="Pfam" id="PF14432">
    <property type="entry name" value="DYW_deaminase"/>
    <property type="match status" value="1"/>
</dbReference>
<reference evidence="3 4" key="1">
    <citation type="submission" date="2024-02" db="EMBL/GenBank/DDBJ databases">
        <authorList>
            <person name="Vignale AGUSTIN F."/>
            <person name="Sosa J E."/>
            <person name="Modenutti C."/>
        </authorList>
    </citation>
    <scope>NUCLEOTIDE SEQUENCE [LARGE SCALE GENOMIC DNA]</scope>
</reference>
<protein>
    <recommendedName>
        <fullName evidence="2">DYW domain-containing protein</fullName>
    </recommendedName>
</protein>
<comment type="similarity">
    <text evidence="1">Belongs to the PPR family. PCMP-H subfamily.</text>
</comment>
<keyword evidence="4" id="KW-1185">Reference proteome</keyword>
<comment type="caution">
    <text evidence="3">The sequence shown here is derived from an EMBL/GenBank/DDBJ whole genome shotgun (WGS) entry which is preliminary data.</text>
</comment>
<feature type="domain" description="DYW" evidence="2">
    <location>
        <begin position="2"/>
        <end position="57"/>
    </location>
</feature>
<dbReference type="InterPro" id="IPR032867">
    <property type="entry name" value="DYW_dom"/>
</dbReference>
<accession>A0ABC8R7R3</accession>
<gene>
    <name evidence="3" type="ORF">ILEXP_LOCUS7616</name>
</gene>
<evidence type="ECO:0000313" key="3">
    <source>
        <dbReference type="EMBL" id="CAK9140177.1"/>
    </source>
</evidence>
<evidence type="ECO:0000259" key="2">
    <source>
        <dbReference type="Pfam" id="PF14432"/>
    </source>
</evidence>
<dbReference type="EMBL" id="CAUOFW020001022">
    <property type="protein sequence ID" value="CAK9140177.1"/>
    <property type="molecule type" value="Genomic_DNA"/>
</dbReference>
<evidence type="ECO:0000256" key="1">
    <source>
        <dbReference type="ARBA" id="ARBA00006643"/>
    </source>
</evidence>
<organism evidence="3 4">
    <name type="scientific">Ilex paraguariensis</name>
    <name type="common">yerba mate</name>
    <dbReference type="NCBI Taxonomy" id="185542"/>
    <lineage>
        <taxon>Eukaryota</taxon>
        <taxon>Viridiplantae</taxon>
        <taxon>Streptophyta</taxon>
        <taxon>Embryophyta</taxon>
        <taxon>Tracheophyta</taxon>
        <taxon>Spermatophyta</taxon>
        <taxon>Magnoliopsida</taxon>
        <taxon>eudicotyledons</taxon>
        <taxon>Gunneridae</taxon>
        <taxon>Pentapetalae</taxon>
        <taxon>asterids</taxon>
        <taxon>campanulids</taxon>
        <taxon>Aquifoliales</taxon>
        <taxon>Aquifoliaceae</taxon>
        <taxon>Ilex</taxon>
    </lineage>
</organism>
<name>A0ABC8R7R3_9AQUA</name>
<dbReference type="Proteomes" id="UP001642360">
    <property type="component" value="Unassembled WGS sequence"/>
</dbReference>
<dbReference type="AlphaFoldDB" id="A0ABC8R7R3"/>